<dbReference type="RefSeq" id="WP_277996301.1">
    <property type="nucleotide sequence ID" value="NZ_CP066351.1"/>
</dbReference>
<keyword evidence="2" id="KW-1185">Reference proteome</keyword>
<dbReference type="EMBL" id="JBEPTQ010000002">
    <property type="protein sequence ID" value="MET4720575.1"/>
    <property type="molecule type" value="Genomic_DNA"/>
</dbReference>
<evidence type="ECO:0000313" key="1">
    <source>
        <dbReference type="EMBL" id="MET4720575.1"/>
    </source>
</evidence>
<proteinExistence type="predicted"/>
<accession>A0ABV2RUG0</accession>
<comment type="caution">
    <text evidence="1">The sequence shown here is derived from an EMBL/GenBank/DDBJ whole genome shotgun (WGS) entry which is preliminary data.</text>
</comment>
<protein>
    <submittedName>
        <fullName evidence="1">Uncharacterized protein</fullName>
    </submittedName>
</protein>
<name>A0ABV2RUG0_BRAJP</name>
<dbReference type="Proteomes" id="UP001549291">
    <property type="component" value="Unassembled WGS sequence"/>
</dbReference>
<sequence length="41" mass="4428">MATPKMVLLSDSSRRISNWSGLSSVMPVARFSGRNFGPSCP</sequence>
<gene>
    <name evidence="1" type="ORF">ABIF63_004681</name>
</gene>
<organism evidence="1 2">
    <name type="scientific">Bradyrhizobium japonicum</name>
    <dbReference type="NCBI Taxonomy" id="375"/>
    <lineage>
        <taxon>Bacteria</taxon>
        <taxon>Pseudomonadati</taxon>
        <taxon>Pseudomonadota</taxon>
        <taxon>Alphaproteobacteria</taxon>
        <taxon>Hyphomicrobiales</taxon>
        <taxon>Nitrobacteraceae</taxon>
        <taxon>Bradyrhizobium</taxon>
    </lineage>
</organism>
<reference evidence="1 2" key="1">
    <citation type="submission" date="2024-06" db="EMBL/GenBank/DDBJ databases">
        <title>Genomic Encyclopedia of Type Strains, Phase V (KMG-V): Genome sequencing to study the core and pangenomes of soil and plant-associated prokaryotes.</title>
        <authorList>
            <person name="Whitman W."/>
        </authorList>
    </citation>
    <scope>NUCLEOTIDE SEQUENCE [LARGE SCALE GENOMIC DNA]</scope>
    <source>
        <strain evidence="1 2">USDA 160</strain>
    </source>
</reference>
<evidence type="ECO:0000313" key="2">
    <source>
        <dbReference type="Proteomes" id="UP001549291"/>
    </source>
</evidence>